<keyword evidence="1" id="KW-1015">Disulfide bond</keyword>
<evidence type="ECO:0000259" key="3">
    <source>
        <dbReference type="PROSITE" id="PS51352"/>
    </source>
</evidence>
<dbReference type="InterPro" id="IPR050553">
    <property type="entry name" value="Thioredoxin_ResA/DsbE_sf"/>
</dbReference>
<evidence type="ECO:0000256" key="1">
    <source>
        <dbReference type="ARBA" id="ARBA00023157"/>
    </source>
</evidence>
<feature type="region of interest" description="Disordered" evidence="2">
    <location>
        <begin position="27"/>
        <end position="76"/>
    </location>
</feature>
<accession>A0ABU5CLZ3</accession>
<dbReference type="InterPro" id="IPR000866">
    <property type="entry name" value="AhpC/TSA"/>
</dbReference>
<feature type="compositionally biased region" description="Basic and acidic residues" evidence="2">
    <location>
        <begin position="33"/>
        <end position="48"/>
    </location>
</feature>
<dbReference type="InterPro" id="IPR036249">
    <property type="entry name" value="Thioredoxin-like_sf"/>
</dbReference>
<name>A0ABU5CLZ3_9BACI</name>
<dbReference type="PANTHER" id="PTHR42852">
    <property type="entry name" value="THIOL:DISULFIDE INTERCHANGE PROTEIN DSBE"/>
    <property type="match status" value="1"/>
</dbReference>
<dbReference type="InterPro" id="IPR017937">
    <property type="entry name" value="Thioredoxin_CS"/>
</dbReference>
<evidence type="ECO:0000313" key="5">
    <source>
        <dbReference type="Proteomes" id="UP001228376"/>
    </source>
</evidence>
<dbReference type="Proteomes" id="UP001228376">
    <property type="component" value="Unassembled WGS sequence"/>
</dbReference>
<comment type="caution">
    <text evidence="4">The sequence shown here is derived from an EMBL/GenBank/DDBJ whole genome shotgun (WGS) entry which is preliminary data.</text>
</comment>
<evidence type="ECO:0000256" key="2">
    <source>
        <dbReference type="SAM" id="MobiDB-lite"/>
    </source>
</evidence>
<dbReference type="SUPFAM" id="SSF52833">
    <property type="entry name" value="Thioredoxin-like"/>
    <property type="match status" value="1"/>
</dbReference>
<dbReference type="PROSITE" id="PS00194">
    <property type="entry name" value="THIOREDOXIN_1"/>
    <property type="match status" value="1"/>
</dbReference>
<keyword evidence="5" id="KW-1185">Reference proteome</keyword>
<dbReference type="PANTHER" id="PTHR42852:SF17">
    <property type="entry name" value="THIOREDOXIN-LIKE PROTEIN HI_1115"/>
    <property type="match status" value="1"/>
</dbReference>
<dbReference type="PROSITE" id="PS51352">
    <property type="entry name" value="THIOREDOXIN_2"/>
    <property type="match status" value="1"/>
</dbReference>
<protein>
    <submittedName>
        <fullName evidence="4">Redoxin domain-containing protein</fullName>
    </submittedName>
</protein>
<dbReference type="InterPro" id="IPR013766">
    <property type="entry name" value="Thioredoxin_domain"/>
</dbReference>
<evidence type="ECO:0000313" key="4">
    <source>
        <dbReference type="EMBL" id="MDY0406480.1"/>
    </source>
</evidence>
<sequence length="211" mass="23813">MKKTIIVIVLVGMFGWAMYDLVKSDESADSGEEMDRTDEFESTGKTEMDQGDDNNQDKAAEETAGEPDQPITGLDVGNIAPDFELETLDGKKVKLSDFRGERVLLNFWATWCPPCRAEVPDLEKLYENNDVTILAVNLTQTEKNRQVIQDFVNEFDMTFPILLDEDIEVASMYSIQPIPTSFMIDTDGIIRNKAFGALQYDMMVDGLNQMK</sequence>
<feature type="domain" description="Thioredoxin" evidence="3">
    <location>
        <begin position="74"/>
        <end position="211"/>
    </location>
</feature>
<dbReference type="EMBL" id="JAROCA020000002">
    <property type="protein sequence ID" value="MDY0406480.1"/>
    <property type="molecule type" value="Genomic_DNA"/>
</dbReference>
<reference evidence="4 5" key="1">
    <citation type="submission" date="2023-10" db="EMBL/GenBank/DDBJ databases">
        <title>179-bfca-hs.</title>
        <authorList>
            <person name="Miliotis G."/>
            <person name="Sengupta P."/>
            <person name="Hameed A."/>
            <person name="Chuvochina M."/>
            <person name="Mcdonagh F."/>
            <person name="Simpson A.C."/>
            <person name="Singh N.K."/>
            <person name="Rekha P.D."/>
            <person name="Raman K."/>
            <person name="Hugenholtz P."/>
            <person name="Venkateswaran K."/>
        </authorList>
    </citation>
    <scope>NUCLEOTIDE SEQUENCE [LARGE SCALE GENOMIC DNA]</scope>
    <source>
        <strain evidence="4 5">179-BFC-A-HS</strain>
    </source>
</reference>
<organism evidence="4 5">
    <name type="scientific">Tigheibacillus jepli</name>
    <dbReference type="NCBI Taxonomy" id="3035914"/>
    <lineage>
        <taxon>Bacteria</taxon>
        <taxon>Bacillati</taxon>
        <taxon>Bacillota</taxon>
        <taxon>Bacilli</taxon>
        <taxon>Bacillales</taxon>
        <taxon>Bacillaceae</taxon>
        <taxon>Tigheibacillus</taxon>
    </lineage>
</organism>
<dbReference type="Gene3D" id="3.40.30.10">
    <property type="entry name" value="Glutaredoxin"/>
    <property type="match status" value="1"/>
</dbReference>
<gene>
    <name evidence="4" type="ORF">P5G51_014905</name>
</gene>
<proteinExistence type="predicted"/>
<dbReference type="RefSeq" id="WP_306066584.1">
    <property type="nucleotide sequence ID" value="NZ_JAROCA020000002.1"/>
</dbReference>
<dbReference type="Pfam" id="PF00578">
    <property type="entry name" value="AhpC-TSA"/>
    <property type="match status" value="1"/>
</dbReference>
<dbReference type="CDD" id="cd02966">
    <property type="entry name" value="TlpA_like_family"/>
    <property type="match status" value="1"/>
</dbReference>